<evidence type="ECO:0000313" key="1">
    <source>
        <dbReference type="EMBL" id="GBP54255.1"/>
    </source>
</evidence>
<proteinExistence type="predicted"/>
<dbReference type="OrthoDB" id="8187571at2759"/>
<dbReference type="EMBL" id="BGZK01000642">
    <property type="protein sequence ID" value="GBP54255.1"/>
    <property type="molecule type" value="Genomic_DNA"/>
</dbReference>
<gene>
    <name evidence="1" type="ORF">EVAR_36470_1</name>
</gene>
<evidence type="ECO:0000313" key="2">
    <source>
        <dbReference type="Proteomes" id="UP000299102"/>
    </source>
</evidence>
<accession>A0A4C1WW11</accession>
<organism evidence="1 2">
    <name type="scientific">Eumeta variegata</name>
    <name type="common">Bagworm moth</name>
    <name type="synonym">Eumeta japonica</name>
    <dbReference type="NCBI Taxonomy" id="151549"/>
    <lineage>
        <taxon>Eukaryota</taxon>
        <taxon>Metazoa</taxon>
        <taxon>Ecdysozoa</taxon>
        <taxon>Arthropoda</taxon>
        <taxon>Hexapoda</taxon>
        <taxon>Insecta</taxon>
        <taxon>Pterygota</taxon>
        <taxon>Neoptera</taxon>
        <taxon>Endopterygota</taxon>
        <taxon>Lepidoptera</taxon>
        <taxon>Glossata</taxon>
        <taxon>Ditrysia</taxon>
        <taxon>Tineoidea</taxon>
        <taxon>Psychidae</taxon>
        <taxon>Oiketicinae</taxon>
        <taxon>Eumeta</taxon>
    </lineage>
</organism>
<comment type="caution">
    <text evidence="1">The sequence shown here is derived from an EMBL/GenBank/DDBJ whole genome shotgun (WGS) entry which is preliminary data.</text>
</comment>
<protein>
    <submittedName>
        <fullName evidence="1">Uncharacterized protein</fullName>
    </submittedName>
</protein>
<reference evidence="1 2" key="1">
    <citation type="journal article" date="2019" name="Commun. Biol.">
        <title>The bagworm genome reveals a unique fibroin gene that provides high tensile strength.</title>
        <authorList>
            <person name="Kono N."/>
            <person name="Nakamura H."/>
            <person name="Ohtoshi R."/>
            <person name="Tomita M."/>
            <person name="Numata K."/>
            <person name="Arakawa K."/>
        </authorList>
    </citation>
    <scope>NUCLEOTIDE SEQUENCE [LARGE SCALE GENOMIC DNA]</scope>
</reference>
<sequence length="115" mass="13497">MMTLLIELNKTPVLETDPFNKVPDADESLPASSSILSLEIVSPYLKKKLLLKMPQKRREKKRDVQEYILRCQKKIESLCKEKERKMETTKVKEHAKEMKNAKKLLGLFEPKKKKK</sequence>
<dbReference type="Proteomes" id="UP000299102">
    <property type="component" value="Unassembled WGS sequence"/>
</dbReference>
<keyword evidence="2" id="KW-1185">Reference proteome</keyword>
<dbReference type="AlphaFoldDB" id="A0A4C1WW11"/>
<name>A0A4C1WW11_EUMVA</name>